<evidence type="ECO:0000313" key="3">
    <source>
        <dbReference type="Proteomes" id="UP000092634"/>
    </source>
</evidence>
<evidence type="ECO:0000313" key="2">
    <source>
        <dbReference type="EMBL" id="OFJ47658.1"/>
    </source>
</evidence>
<dbReference type="Pfam" id="PF10549">
    <property type="entry name" value="ORF11CD3"/>
    <property type="match status" value="1"/>
</dbReference>
<accession>A0A1E8PMW6</accession>
<evidence type="ECO:0000259" key="1">
    <source>
        <dbReference type="PROSITE" id="PS51750"/>
    </source>
</evidence>
<dbReference type="PROSITE" id="PS51750">
    <property type="entry name" value="BRO_N"/>
    <property type="match status" value="1"/>
</dbReference>
<sequence>MNELIFDGHKLRVIERNGQSWLTAADIAAALGYSRSDKVSRLYQLHDKEFRASMTDLIVTPVSGFSGITAEARVFSLRGAHLIGMFARTKKGAEFRAWVLDQLEAQVAPARSLMFAWFEAKAAVDAQDKFASLCGKGLSEHKQKKHPLQEKLNQISGQIQPSLLALTEPA</sequence>
<dbReference type="Proteomes" id="UP000092634">
    <property type="component" value="Unassembled WGS sequence"/>
</dbReference>
<dbReference type="AlphaFoldDB" id="A0A1E8PMW6"/>
<dbReference type="InterPro" id="IPR003497">
    <property type="entry name" value="BRO_N_domain"/>
</dbReference>
<protein>
    <recommendedName>
        <fullName evidence="1">Bro-N domain-containing protein</fullName>
    </recommendedName>
</protein>
<dbReference type="EMBL" id="MAQB02000001">
    <property type="protein sequence ID" value="OFJ47658.1"/>
    <property type="molecule type" value="Genomic_DNA"/>
</dbReference>
<name>A0A1E8PMW6_9BURK</name>
<feature type="domain" description="Bro-N" evidence="1">
    <location>
        <begin position="1"/>
        <end position="111"/>
    </location>
</feature>
<dbReference type="InterPro" id="IPR018877">
    <property type="entry name" value="Phage_P22_Orf201_C"/>
</dbReference>
<comment type="caution">
    <text evidence="2">The sequence shown here is derived from an EMBL/GenBank/DDBJ whole genome shotgun (WGS) entry which is preliminary data.</text>
</comment>
<proteinExistence type="predicted"/>
<organism evidence="2 3">
    <name type="scientific">Janthinobacterium lividum</name>
    <dbReference type="NCBI Taxonomy" id="29581"/>
    <lineage>
        <taxon>Bacteria</taxon>
        <taxon>Pseudomonadati</taxon>
        <taxon>Pseudomonadota</taxon>
        <taxon>Betaproteobacteria</taxon>
        <taxon>Burkholderiales</taxon>
        <taxon>Oxalobacteraceae</taxon>
        <taxon>Janthinobacterium</taxon>
    </lineage>
</organism>
<dbReference type="SMART" id="SM01040">
    <property type="entry name" value="Bro-N"/>
    <property type="match status" value="1"/>
</dbReference>
<dbReference type="Pfam" id="PF02498">
    <property type="entry name" value="Bro-N"/>
    <property type="match status" value="1"/>
</dbReference>
<reference evidence="2 3" key="1">
    <citation type="submission" date="2016-10" db="EMBL/GenBank/DDBJ databases">
        <title>Updated version of Genome Assembly of Janthinobacterium lividum ERGS5:01.</title>
        <authorList>
            <person name="Kumar R."/>
            <person name="Acharya V."/>
            <person name="Singh D."/>
        </authorList>
    </citation>
    <scope>NUCLEOTIDE SEQUENCE [LARGE SCALE GENOMIC DNA]</scope>
    <source>
        <strain evidence="2 3">ERGS5:01</strain>
    </source>
</reference>
<gene>
    <name evidence="2" type="ORF">BA896_000175</name>
</gene>